<feature type="region of interest" description="Disordered" evidence="1">
    <location>
        <begin position="20"/>
        <end position="46"/>
    </location>
</feature>
<organism evidence="2 3">
    <name type="scientific">Vigna angularis var. angularis</name>
    <dbReference type="NCBI Taxonomy" id="157739"/>
    <lineage>
        <taxon>Eukaryota</taxon>
        <taxon>Viridiplantae</taxon>
        <taxon>Streptophyta</taxon>
        <taxon>Embryophyta</taxon>
        <taxon>Tracheophyta</taxon>
        <taxon>Spermatophyta</taxon>
        <taxon>Magnoliopsida</taxon>
        <taxon>eudicotyledons</taxon>
        <taxon>Gunneridae</taxon>
        <taxon>Pentapetalae</taxon>
        <taxon>rosids</taxon>
        <taxon>fabids</taxon>
        <taxon>Fabales</taxon>
        <taxon>Fabaceae</taxon>
        <taxon>Papilionoideae</taxon>
        <taxon>50 kb inversion clade</taxon>
        <taxon>NPAAA clade</taxon>
        <taxon>indigoferoid/millettioid clade</taxon>
        <taxon>Phaseoleae</taxon>
        <taxon>Vigna</taxon>
    </lineage>
</organism>
<gene>
    <name evidence="2" type="primary">Vigan.09G132400</name>
    <name evidence="2" type="ORF">VIGAN_09132400</name>
</gene>
<sequence>MLTSHSSTLIFSYSRGSKSLFPPRRSAATTPATVTTSSQNRPPRVASGLSPSLLVAHAGENLVSLWGTVAALDRGTATTVPCDLDVGGETQIPPDQTQLASSPLQRYKNDRVLPLVVQLIVYVPRAAGCSPGVSSFSRDPSLRLWVSSSLSKQHSQKANLLKPILREFSLEVYATGCSLLYFSSSPGKRMRPIIVVGESPWSSTFSCSPPPFQK</sequence>
<name>A0A0S3SY15_PHAAN</name>
<evidence type="ECO:0000313" key="3">
    <source>
        <dbReference type="Proteomes" id="UP000291084"/>
    </source>
</evidence>
<dbReference type="AlphaFoldDB" id="A0A0S3SY15"/>
<accession>A0A0S3SY15</accession>
<feature type="compositionally biased region" description="Low complexity" evidence="1">
    <location>
        <begin position="22"/>
        <end position="38"/>
    </location>
</feature>
<dbReference type="EMBL" id="AP015042">
    <property type="protein sequence ID" value="BAT97777.1"/>
    <property type="molecule type" value="Genomic_DNA"/>
</dbReference>
<proteinExistence type="predicted"/>
<keyword evidence="3" id="KW-1185">Reference proteome</keyword>
<reference evidence="2 3" key="1">
    <citation type="journal article" date="2015" name="Sci. Rep.">
        <title>The power of single molecule real-time sequencing technology in the de novo assembly of a eukaryotic genome.</title>
        <authorList>
            <person name="Sakai H."/>
            <person name="Naito K."/>
            <person name="Ogiso-Tanaka E."/>
            <person name="Takahashi Y."/>
            <person name="Iseki K."/>
            <person name="Muto C."/>
            <person name="Satou K."/>
            <person name="Teruya K."/>
            <person name="Shiroma A."/>
            <person name="Shimoji M."/>
            <person name="Hirano T."/>
            <person name="Itoh T."/>
            <person name="Kaga A."/>
            <person name="Tomooka N."/>
        </authorList>
    </citation>
    <scope>NUCLEOTIDE SEQUENCE [LARGE SCALE GENOMIC DNA]</scope>
    <source>
        <strain evidence="3">cv. Shumari</strain>
    </source>
</reference>
<protein>
    <submittedName>
        <fullName evidence="2">Uncharacterized protein</fullName>
    </submittedName>
</protein>
<evidence type="ECO:0000313" key="2">
    <source>
        <dbReference type="EMBL" id="BAT97777.1"/>
    </source>
</evidence>
<dbReference type="Proteomes" id="UP000291084">
    <property type="component" value="Chromosome 9"/>
</dbReference>
<evidence type="ECO:0000256" key="1">
    <source>
        <dbReference type="SAM" id="MobiDB-lite"/>
    </source>
</evidence>